<gene>
    <name evidence="2" type="ORF">HND93_22395</name>
</gene>
<proteinExistence type="predicted"/>
<protein>
    <submittedName>
        <fullName evidence="2">Uncharacterized protein</fullName>
    </submittedName>
</protein>
<evidence type="ECO:0000256" key="1">
    <source>
        <dbReference type="SAM" id="MobiDB-lite"/>
    </source>
</evidence>
<feature type="region of interest" description="Disordered" evidence="1">
    <location>
        <begin position="125"/>
        <end position="164"/>
    </location>
</feature>
<dbReference type="EMBL" id="JABFDB010000019">
    <property type="protein sequence ID" value="NYZ22468.1"/>
    <property type="molecule type" value="Genomic_DNA"/>
</dbReference>
<evidence type="ECO:0000313" key="2">
    <source>
        <dbReference type="EMBL" id="NYZ22468.1"/>
    </source>
</evidence>
<sequence length="164" mass="16694">MNVASAISAAPSAPAFMTARNGQTVDEGAGSGTPSAAEQDRSVFQRFPVIAFSYEADASRLVMLYRDPETGKTIEQIPSEAALKQYKEQQASDRRKELSELRLLVGGSGADSGDQFAPKVAKAAGGSTVTGATGGNDGFPVSPVVAAGRTGAGGTSQSGVNLLV</sequence>
<reference evidence="2 3" key="1">
    <citation type="submission" date="2020-05" db="EMBL/GenBank/DDBJ databases">
        <title>Azospirillum oleiclasticum sp. nov, a nitrogen-fixing and heavy crude oil-emulsifying bacterium isolated from the crude oil of Yumen Oilfield.</title>
        <authorList>
            <person name="Wu D."/>
            <person name="Cai M."/>
            <person name="Zhang X."/>
        </authorList>
    </citation>
    <scope>NUCLEOTIDE SEQUENCE [LARGE SCALE GENOMIC DNA]</scope>
    <source>
        <strain evidence="2 3">ROY-1-1-2</strain>
    </source>
</reference>
<comment type="caution">
    <text evidence="2">The sequence shown here is derived from an EMBL/GenBank/DDBJ whole genome shotgun (WGS) entry which is preliminary data.</text>
</comment>
<keyword evidence="3" id="KW-1185">Reference proteome</keyword>
<dbReference type="Proteomes" id="UP000584642">
    <property type="component" value="Unassembled WGS sequence"/>
</dbReference>
<dbReference type="SUPFAM" id="SSF160214">
    <property type="entry name" value="FlaG-like"/>
    <property type="match status" value="1"/>
</dbReference>
<dbReference type="InterPro" id="IPR035924">
    <property type="entry name" value="FlaG-like_sf"/>
</dbReference>
<accession>A0ABX2TE01</accession>
<name>A0ABX2TE01_9PROT</name>
<dbReference type="RefSeq" id="WP_180284245.1">
    <property type="nucleotide sequence ID" value="NZ_JABFDB010000019.1"/>
</dbReference>
<organism evidence="2 3">
    <name type="scientific">Azospirillum oleiclasticum</name>
    <dbReference type="NCBI Taxonomy" id="2735135"/>
    <lineage>
        <taxon>Bacteria</taxon>
        <taxon>Pseudomonadati</taxon>
        <taxon>Pseudomonadota</taxon>
        <taxon>Alphaproteobacteria</taxon>
        <taxon>Rhodospirillales</taxon>
        <taxon>Azospirillaceae</taxon>
        <taxon>Azospirillum</taxon>
    </lineage>
</organism>
<evidence type="ECO:0000313" key="3">
    <source>
        <dbReference type="Proteomes" id="UP000584642"/>
    </source>
</evidence>